<name>A0A095U7T8_9GAMM</name>
<evidence type="ECO:0000256" key="10">
    <source>
        <dbReference type="HAMAP-Rule" id="MF_00536"/>
    </source>
</evidence>
<comment type="subcellular location">
    <subcellularLocation>
        <location evidence="10">Cytoplasm</location>
    </subcellularLocation>
</comment>
<feature type="binding site" evidence="10">
    <location>
        <position position="211"/>
    </location>
    <ligand>
        <name>a divalent metal cation</name>
        <dbReference type="ChEBI" id="CHEBI:60240"/>
        <note>ligand shared between dimeric partners</note>
    </ligand>
</feature>
<comment type="catalytic activity">
    <reaction evidence="10">
        <text>4-(phosphooxy)-L-threonine + NAD(+) = 3-amino-2-oxopropyl phosphate + CO2 + NADH</text>
        <dbReference type="Rhea" id="RHEA:32275"/>
        <dbReference type="ChEBI" id="CHEBI:16526"/>
        <dbReference type="ChEBI" id="CHEBI:57279"/>
        <dbReference type="ChEBI" id="CHEBI:57540"/>
        <dbReference type="ChEBI" id="CHEBI:57945"/>
        <dbReference type="ChEBI" id="CHEBI:58452"/>
        <dbReference type="EC" id="1.1.1.262"/>
    </reaction>
</comment>
<keyword evidence="6 10" id="KW-0560">Oxidoreductase</keyword>
<comment type="caution">
    <text evidence="11">The sequence shown here is derived from an EMBL/GenBank/DDBJ whole genome shotgun (WGS) entry which is preliminary data.</text>
</comment>
<dbReference type="STRING" id="642227.HA49_19265"/>
<keyword evidence="3 10" id="KW-0862">Zinc</keyword>
<dbReference type="NCBIfam" id="TIGR00557">
    <property type="entry name" value="pdxA"/>
    <property type="match status" value="1"/>
</dbReference>
<comment type="similarity">
    <text evidence="10">Belongs to the PdxA family.</text>
</comment>
<keyword evidence="4 10" id="KW-0460">Magnesium</keyword>
<dbReference type="GO" id="GO:0051287">
    <property type="term" value="F:NAD binding"/>
    <property type="evidence" value="ECO:0007669"/>
    <property type="project" value="InterPro"/>
</dbReference>
<dbReference type="GO" id="GO:0008270">
    <property type="term" value="F:zinc ion binding"/>
    <property type="evidence" value="ECO:0007669"/>
    <property type="project" value="UniProtKB-UniRule"/>
</dbReference>
<evidence type="ECO:0000256" key="1">
    <source>
        <dbReference type="ARBA" id="ARBA00022490"/>
    </source>
</evidence>
<keyword evidence="5 10" id="KW-0521">NADP</keyword>
<dbReference type="GO" id="GO:0005737">
    <property type="term" value="C:cytoplasm"/>
    <property type="evidence" value="ECO:0007669"/>
    <property type="project" value="UniProtKB-SubCell"/>
</dbReference>
<accession>A0A095U7T8</accession>
<organism evidence="11 12">
    <name type="scientific">Tatumella morbirosei</name>
    <dbReference type="NCBI Taxonomy" id="642227"/>
    <lineage>
        <taxon>Bacteria</taxon>
        <taxon>Pseudomonadati</taxon>
        <taxon>Pseudomonadota</taxon>
        <taxon>Gammaproteobacteria</taxon>
        <taxon>Enterobacterales</taxon>
        <taxon>Erwiniaceae</taxon>
        <taxon>Tatumella</taxon>
    </lineage>
</organism>
<feature type="binding site" evidence="10">
    <location>
        <position position="292"/>
    </location>
    <ligand>
        <name>substrate</name>
    </ligand>
</feature>
<feature type="binding site" evidence="10">
    <location>
        <position position="274"/>
    </location>
    <ligand>
        <name>substrate</name>
    </ligand>
</feature>
<evidence type="ECO:0000313" key="12">
    <source>
        <dbReference type="Proteomes" id="UP000029577"/>
    </source>
</evidence>
<evidence type="ECO:0000256" key="9">
    <source>
        <dbReference type="ARBA" id="ARBA00023285"/>
    </source>
</evidence>
<dbReference type="PANTHER" id="PTHR30004">
    <property type="entry name" value="4-HYDROXYTHREONINE-4-PHOSPHATE DEHYDROGENASE"/>
    <property type="match status" value="1"/>
</dbReference>
<dbReference type="Gene3D" id="3.40.718.10">
    <property type="entry name" value="Isopropylmalate Dehydrogenase"/>
    <property type="match status" value="1"/>
</dbReference>
<dbReference type="GO" id="GO:0042823">
    <property type="term" value="P:pyridoxal phosphate biosynthetic process"/>
    <property type="evidence" value="ECO:0007669"/>
    <property type="project" value="UniProtKB-UniRule"/>
</dbReference>
<comment type="subunit">
    <text evidence="10">Homodimer.</text>
</comment>
<keyword evidence="9 10" id="KW-0170">Cobalt</keyword>
<comment type="function">
    <text evidence="10">Catalyzes the NAD(P)-dependent oxidation of 4-(phosphooxy)-L-threonine (HTP) into 2-amino-3-oxo-4-(phosphooxy)butyric acid which spontaneously decarboxylates to form 3-amino-2-oxopropyl phosphate (AHAP).</text>
</comment>
<dbReference type="UniPathway" id="UPA00244">
    <property type="reaction ID" value="UER00312"/>
</dbReference>
<evidence type="ECO:0000256" key="6">
    <source>
        <dbReference type="ARBA" id="ARBA00023002"/>
    </source>
</evidence>
<dbReference type="SUPFAM" id="SSF53659">
    <property type="entry name" value="Isocitrate/Isopropylmalate dehydrogenase-like"/>
    <property type="match status" value="1"/>
</dbReference>
<protein>
    <recommendedName>
        <fullName evidence="10">4-hydroxythreonine-4-phosphate dehydrogenase</fullName>
        <ecNumber evidence="10">1.1.1.262</ecNumber>
    </recommendedName>
    <alternativeName>
        <fullName evidence="10">4-(phosphohydroxy)-L-threonine dehydrogenase</fullName>
    </alternativeName>
</protein>
<dbReference type="PANTHER" id="PTHR30004:SF5">
    <property type="entry name" value="4-HYDROXYTHREONINE-4-PHOSPHATE DEHYDROGENASE"/>
    <property type="match status" value="1"/>
</dbReference>
<feature type="binding site" evidence="10">
    <location>
        <position position="266"/>
    </location>
    <ligand>
        <name>a divalent metal cation</name>
        <dbReference type="ChEBI" id="CHEBI:60240"/>
        <note>ligand shared between dimeric partners</note>
    </ligand>
</feature>
<dbReference type="EC" id="1.1.1.262" evidence="10"/>
<dbReference type="GO" id="GO:0008615">
    <property type="term" value="P:pyridoxine biosynthetic process"/>
    <property type="evidence" value="ECO:0007669"/>
    <property type="project" value="UniProtKB-UniRule"/>
</dbReference>
<dbReference type="GO" id="GO:0050897">
    <property type="term" value="F:cobalt ion binding"/>
    <property type="evidence" value="ECO:0007669"/>
    <property type="project" value="UniProtKB-UniRule"/>
</dbReference>
<dbReference type="Proteomes" id="UP000029577">
    <property type="component" value="Unassembled WGS sequence"/>
</dbReference>
<keyword evidence="12" id="KW-1185">Reference proteome</keyword>
<evidence type="ECO:0000313" key="11">
    <source>
        <dbReference type="EMBL" id="KGD70578.1"/>
    </source>
</evidence>
<keyword evidence="8 10" id="KW-0664">Pyridoxine biosynthesis</keyword>
<feature type="binding site" evidence="10">
    <location>
        <position position="136"/>
    </location>
    <ligand>
        <name>substrate</name>
    </ligand>
</feature>
<proteinExistence type="inferred from homology"/>
<evidence type="ECO:0000256" key="7">
    <source>
        <dbReference type="ARBA" id="ARBA00023027"/>
    </source>
</evidence>
<feature type="binding site" evidence="10">
    <location>
        <position position="166"/>
    </location>
    <ligand>
        <name>a divalent metal cation</name>
        <dbReference type="ChEBI" id="CHEBI:60240"/>
        <note>ligand shared between dimeric partners</note>
    </ligand>
</feature>
<evidence type="ECO:0000256" key="4">
    <source>
        <dbReference type="ARBA" id="ARBA00022842"/>
    </source>
</evidence>
<comment type="pathway">
    <text evidence="10">Cofactor biosynthesis; pyridoxine 5'-phosphate biosynthesis; pyridoxine 5'-phosphate from D-erythrose 4-phosphate: step 4/5.</text>
</comment>
<evidence type="ECO:0000256" key="5">
    <source>
        <dbReference type="ARBA" id="ARBA00022857"/>
    </source>
</evidence>
<keyword evidence="7 10" id="KW-0520">NAD</keyword>
<dbReference type="InterPro" id="IPR037510">
    <property type="entry name" value="PdxA"/>
</dbReference>
<dbReference type="AlphaFoldDB" id="A0A095U7T8"/>
<comment type="miscellaneous">
    <text evidence="10">The active site is located at the dimer interface.</text>
</comment>
<keyword evidence="1 10" id="KW-0963">Cytoplasm</keyword>
<evidence type="ECO:0000256" key="8">
    <source>
        <dbReference type="ARBA" id="ARBA00023096"/>
    </source>
</evidence>
<dbReference type="GO" id="GO:0050570">
    <property type="term" value="F:4-hydroxythreonine-4-phosphate dehydrogenase activity"/>
    <property type="evidence" value="ECO:0007669"/>
    <property type="project" value="UniProtKB-UniRule"/>
</dbReference>
<sequence length="330" mass="35315">MADIPRIVITPGEPAGIGPDLTVLLAGQQWPAELVVCADRQLLLDRAAQLGLPLTLRDYQPGSPAQPQQAGSLTLLPVPLNTRTIAGQLSVDNSNYVLRTLATACDGCLRDEFSALVTGPVHKGIINDAGIPFTGHTEFFADRAGCEKVVMMLATTELRVALATTHLPLKEVSAAITRENLHEVISILHHDLQHKFHIASPTILVCGLNPHAGEGGHMGREEIDVIEPALEELRQQGITLIGPLPADTLFQPKYLQNADAVLAMYHDQGLPVLKYQGFGRAVNITLGLPFIRTSVDHGTALELAGQGLADPGSFITAINLALNMIKSSNE</sequence>
<evidence type="ECO:0000256" key="2">
    <source>
        <dbReference type="ARBA" id="ARBA00022723"/>
    </source>
</evidence>
<feature type="binding site" evidence="10">
    <location>
        <position position="137"/>
    </location>
    <ligand>
        <name>substrate</name>
    </ligand>
</feature>
<dbReference type="eggNOG" id="COG1995">
    <property type="taxonomic scope" value="Bacteria"/>
</dbReference>
<dbReference type="Pfam" id="PF04166">
    <property type="entry name" value="PdxA"/>
    <property type="match status" value="1"/>
</dbReference>
<dbReference type="HAMAP" id="MF_00536">
    <property type="entry name" value="PdxA"/>
    <property type="match status" value="1"/>
</dbReference>
<reference evidence="11" key="1">
    <citation type="submission" date="2014-12" db="EMBL/GenBank/DDBJ databases">
        <title>The draft genome of the Tatumella morbirosei type strain, LMG23360T isolated from pineapple rot.</title>
        <authorList>
            <person name="Smits T.H."/>
            <person name="Palmer M."/>
            <person name="Venter S.N."/>
            <person name="Duffy B."/>
            <person name="Steenkamp E.T."/>
            <person name="Chan W.Y."/>
            <person name="Coutinho T.A."/>
            <person name="Coetzee M.P."/>
            <person name="De Maayer P."/>
        </authorList>
    </citation>
    <scope>NUCLEOTIDE SEQUENCE [LARGE SCALE GENOMIC DNA]</scope>
    <source>
        <strain evidence="11">LMG 23360</strain>
    </source>
</reference>
<keyword evidence="2 10" id="KW-0479">Metal-binding</keyword>
<evidence type="ECO:0000256" key="3">
    <source>
        <dbReference type="ARBA" id="ARBA00022833"/>
    </source>
</evidence>
<comment type="cofactor">
    <cofactor evidence="10">
        <name>Zn(2+)</name>
        <dbReference type="ChEBI" id="CHEBI:29105"/>
    </cofactor>
    <cofactor evidence="10">
        <name>Mg(2+)</name>
        <dbReference type="ChEBI" id="CHEBI:18420"/>
    </cofactor>
    <cofactor evidence="10">
        <name>Co(2+)</name>
        <dbReference type="ChEBI" id="CHEBI:48828"/>
    </cofactor>
    <text evidence="10">Binds 1 divalent metal cation per subunit. Can use ions such as Zn(2+), Mg(2+) or Co(2+).</text>
</comment>
<dbReference type="InterPro" id="IPR005255">
    <property type="entry name" value="PdxA_fam"/>
</dbReference>
<feature type="binding site" evidence="10">
    <location>
        <position position="283"/>
    </location>
    <ligand>
        <name>substrate</name>
    </ligand>
</feature>
<dbReference type="GO" id="GO:0000287">
    <property type="term" value="F:magnesium ion binding"/>
    <property type="evidence" value="ECO:0007669"/>
    <property type="project" value="UniProtKB-UniRule"/>
</dbReference>
<dbReference type="EMBL" id="JPKR02000003">
    <property type="protein sequence ID" value="KGD70578.1"/>
    <property type="molecule type" value="Genomic_DNA"/>
</dbReference>
<gene>
    <name evidence="10 11" type="primary">pdxA</name>
    <name evidence="11" type="ORF">HA49_19265</name>
</gene>
<dbReference type="OrthoDB" id="9801783at2"/>
<dbReference type="RefSeq" id="WP_038023131.1">
    <property type="nucleotide sequence ID" value="NZ_JPKR02000003.1"/>
</dbReference>